<evidence type="ECO:0000259" key="5">
    <source>
        <dbReference type="PROSITE" id="PS51184"/>
    </source>
</evidence>
<keyword evidence="4" id="KW-0539">Nucleus</keyword>
<dbReference type="Gene3D" id="2.60.120.650">
    <property type="entry name" value="Cupin"/>
    <property type="match status" value="2"/>
</dbReference>
<dbReference type="SUPFAM" id="SSF51197">
    <property type="entry name" value="Clavaminate synthase-like"/>
    <property type="match status" value="1"/>
</dbReference>
<reference evidence="6 7" key="1">
    <citation type="journal article" date="2023" name="Life. Sci Alliance">
        <title>Evolutionary insights into 3D genome organization and epigenetic landscape of Vigna mungo.</title>
        <authorList>
            <person name="Junaid A."/>
            <person name="Singh B."/>
            <person name="Bhatia S."/>
        </authorList>
    </citation>
    <scope>NUCLEOTIDE SEQUENCE [LARGE SCALE GENOMIC DNA]</scope>
    <source>
        <strain evidence="6">Urdbean</strain>
    </source>
</reference>
<dbReference type="EMBL" id="CP144690">
    <property type="protein sequence ID" value="WVY90575.1"/>
    <property type="molecule type" value="Genomic_DNA"/>
</dbReference>
<sequence>MDSDRKTEQVKDMYPIKYFRRRRKQIIEAKDSKEMKQKAKTKEDEHVEFSVYLLQTLLLHLRLLDEEQMIENETEAKIHGISISDLRVKEAVYSKDERVYCDNCKTSIFDYHRSCTLCTFDLCLICCRELRNGQLLGEEVINERVNQTESNIVAKPVVREWSRFGWHAESNGRIPCPKVSDEYNHGFLELRSVLGQNFITDLLCKANELAQRHELGTLDNCCTCSRLDKKTDVRYHEPVIVSHAIDSASGLSWEPSVMSRALCQIAESRHPQHLDMKAIDCLDLCEVNVLTHIAEVKLEVTGIENLKEKQLEQDQGDGSDGAVWDIFQRQDVPKLQEYLRKHFREFRHIHCRPLKQVRQYLLYMDNASAEVKYFLVGIEPWTFIQKLGEAVFIPAGCPHQVRNLKLCNKVAMDFVSPESVGVCFGLTEEFRTLPINHGCAEDKLEVKMMTIYAMQDVIRKLERTRLADKGSVKV</sequence>
<dbReference type="GO" id="GO:0006357">
    <property type="term" value="P:regulation of transcription by RNA polymerase II"/>
    <property type="evidence" value="ECO:0007669"/>
    <property type="project" value="TreeGrafter"/>
</dbReference>
<comment type="similarity">
    <text evidence="2">Belongs to the JARID1 histone demethylase family.</text>
</comment>
<dbReference type="InterPro" id="IPR045109">
    <property type="entry name" value="LSDs-like"/>
</dbReference>
<dbReference type="GO" id="GO:0000785">
    <property type="term" value="C:chromatin"/>
    <property type="evidence" value="ECO:0007669"/>
    <property type="project" value="TreeGrafter"/>
</dbReference>
<dbReference type="GO" id="GO:0003712">
    <property type="term" value="F:transcription coregulator activity"/>
    <property type="evidence" value="ECO:0007669"/>
    <property type="project" value="TreeGrafter"/>
</dbReference>
<dbReference type="GO" id="GO:0032454">
    <property type="term" value="F:histone H3K9 demethylase activity"/>
    <property type="evidence" value="ECO:0007669"/>
    <property type="project" value="InterPro"/>
</dbReference>
<name>A0AAQ3MGQ0_VIGMU</name>
<evidence type="ECO:0000313" key="7">
    <source>
        <dbReference type="Proteomes" id="UP001374535"/>
    </source>
</evidence>
<evidence type="ECO:0000256" key="2">
    <source>
        <dbReference type="ARBA" id="ARBA00006801"/>
    </source>
</evidence>
<evidence type="ECO:0000256" key="3">
    <source>
        <dbReference type="ARBA" id="ARBA00022723"/>
    </source>
</evidence>
<keyword evidence="7" id="KW-1185">Reference proteome</keyword>
<organism evidence="6 7">
    <name type="scientific">Vigna mungo</name>
    <name type="common">Black gram</name>
    <name type="synonym">Phaseolus mungo</name>
    <dbReference type="NCBI Taxonomy" id="3915"/>
    <lineage>
        <taxon>Eukaryota</taxon>
        <taxon>Viridiplantae</taxon>
        <taxon>Streptophyta</taxon>
        <taxon>Embryophyta</taxon>
        <taxon>Tracheophyta</taxon>
        <taxon>Spermatophyta</taxon>
        <taxon>Magnoliopsida</taxon>
        <taxon>eudicotyledons</taxon>
        <taxon>Gunneridae</taxon>
        <taxon>Pentapetalae</taxon>
        <taxon>rosids</taxon>
        <taxon>fabids</taxon>
        <taxon>Fabales</taxon>
        <taxon>Fabaceae</taxon>
        <taxon>Papilionoideae</taxon>
        <taxon>50 kb inversion clade</taxon>
        <taxon>NPAAA clade</taxon>
        <taxon>indigoferoid/millettioid clade</taxon>
        <taxon>Phaseoleae</taxon>
        <taxon>Vigna</taxon>
    </lineage>
</organism>
<evidence type="ECO:0000256" key="1">
    <source>
        <dbReference type="ARBA" id="ARBA00004123"/>
    </source>
</evidence>
<dbReference type="GO" id="GO:0000118">
    <property type="term" value="C:histone deacetylase complex"/>
    <property type="evidence" value="ECO:0007669"/>
    <property type="project" value="TreeGrafter"/>
</dbReference>
<dbReference type="PANTHER" id="PTHR12549">
    <property type="entry name" value="JMJC DOMAIN-CONTAINING HISTONE DEMETHYLATION PROTEIN"/>
    <property type="match status" value="1"/>
</dbReference>
<dbReference type="InterPro" id="IPR003347">
    <property type="entry name" value="JmjC_dom"/>
</dbReference>
<keyword evidence="3" id="KW-0479">Metal-binding</keyword>
<dbReference type="Pfam" id="PF02373">
    <property type="entry name" value="JmjC"/>
    <property type="match status" value="1"/>
</dbReference>
<comment type="subcellular location">
    <subcellularLocation>
        <location evidence="1">Nucleus</location>
    </subcellularLocation>
</comment>
<feature type="domain" description="JmjC" evidence="5">
    <location>
        <begin position="226"/>
        <end position="431"/>
    </location>
</feature>
<protein>
    <recommendedName>
        <fullName evidence="5">JmjC domain-containing protein</fullName>
    </recommendedName>
</protein>
<gene>
    <name evidence="6" type="ORF">V8G54_036089</name>
</gene>
<dbReference type="PROSITE" id="PS51184">
    <property type="entry name" value="JMJC"/>
    <property type="match status" value="1"/>
</dbReference>
<accession>A0AAQ3MGQ0</accession>
<dbReference type="GO" id="GO:0031490">
    <property type="term" value="F:chromatin DNA binding"/>
    <property type="evidence" value="ECO:0007669"/>
    <property type="project" value="TreeGrafter"/>
</dbReference>
<evidence type="ECO:0000313" key="6">
    <source>
        <dbReference type="EMBL" id="WVY90575.1"/>
    </source>
</evidence>
<evidence type="ECO:0000256" key="4">
    <source>
        <dbReference type="ARBA" id="ARBA00023242"/>
    </source>
</evidence>
<dbReference type="AlphaFoldDB" id="A0AAQ3MGQ0"/>
<proteinExistence type="inferred from homology"/>
<dbReference type="GO" id="GO:0046872">
    <property type="term" value="F:metal ion binding"/>
    <property type="evidence" value="ECO:0007669"/>
    <property type="project" value="UniProtKB-KW"/>
</dbReference>
<dbReference type="PANTHER" id="PTHR12549:SF11">
    <property type="entry name" value="LYSINE-SPECIFIC DEMETHYLASE JMJ25"/>
    <property type="match status" value="1"/>
</dbReference>
<dbReference type="Proteomes" id="UP001374535">
    <property type="component" value="Chromosome 11"/>
</dbReference>
<dbReference type="SMART" id="SM00558">
    <property type="entry name" value="JmjC"/>
    <property type="match status" value="1"/>
</dbReference>